<organism evidence="8 9">
    <name type="scientific">Strongylocentrotus purpuratus</name>
    <name type="common">Purple sea urchin</name>
    <dbReference type="NCBI Taxonomy" id="7668"/>
    <lineage>
        <taxon>Eukaryota</taxon>
        <taxon>Metazoa</taxon>
        <taxon>Echinodermata</taxon>
        <taxon>Eleutherozoa</taxon>
        <taxon>Echinozoa</taxon>
        <taxon>Echinoidea</taxon>
        <taxon>Euechinoidea</taxon>
        <taxon>Echinacea</taxon>
        <taxon>Camarodonta</taxon>
        <taxon>Echinidea</taxon>
        <taxon>Strongylocentrotidae</taxon>
        <taxon>Strongylocentrotus</taxon>
    </lineage>
</organism>
<reference evidence="8" key="2">
    <citation type="submission" date="2021-01" db="UniProtKB">
        <authorList>
            <consortium name="EnsemblMetazoa"/>
        </authorList>
    </citation>
    <scope>IDENTIFICATION</scope>
</reference>
<evidence type="ECO:0000256" key="2">
    <source>
        <dbReference type="ARBA" id="ARBA00022443"/>
    </source>
</evidence>
<dbReference type="InterPro" id="IPR004148">
    <property type="entry name" value="BAR_dom"/>
</dbReference>
<dbReference type="RefSeq" id="XP_011671845.1">
    <property type="nucleotide sequence ID" value="XM_011673543.2"/>
</dbReference>
<feature type="region of interest" description="Disordered" evidence="5">
    <location>
        <begin position="82"/>
        <end position="104"/>
    </location>
</feature>
<dbReference type="SUPFAM" id="SSF103657">
    <property type="entry name" value="BAR/IMD domain-like"/>
    <property type="match status" value="1"/>
</dbReference>
<dbReference type="Pfam" id="PF03114">
    <property type="entry name" value="BAR"/>
    <property type="match status" value="1"/>
</dbReference>
<feature type="region of interest" description="Disordered" evidence="5">
    <location>
        <begin position="270"/>
        <end position="308"/>
    </location>
</feature>
<dbReference type="AlphaFoldDB" id="A0A7M7HMG7"/>
<proteinExistence type="inferred from homology"/>
<feature type="domain" description="SH3" evidence="6">
    <location>
        <begin position="307"/>
        <end position="366"/>
    </location>
</feature>
<protein>
    <recommendedName>
        <fullName evidence="10">Endophilin-B1</fullName>
    </recommendedName>
</protein>
<name>A0A7M7HMG7_STRPU</name>
<evidence type="ECO:0000256" key="5">
    <source>
        <dbReference type="SAM" id="MobiDB-lite"/>
    </source>
</evidence>
<evidence type="ECO:0000313" key="9">
    <source>
        <dbReference type="Proteomes" id="UP000007110"/>
    </source>
</evidence>
<keyword evidence="9" id="KW-1185">Reference proteome</keyword>
<evidence type="ECO:0000259" key="7">
    <source>
        <dbReference type="PROSITE" id="PS51021"/>
    </source>
</evidence>
<dbReference type="Gene3D" id="1.20.1270.60">
    <property type="entry name" value="Arfaptin homology (AH) domain/BAR domain"/>
    <property type="match status" value="1"/>
</dbReference>
<dbReference type="CDD" id="cd07594">
    <property type="entry name" value="BAR_Endophilin_B"/>
    <property type="match status" value="1"/>
</dbReference>
<dbReference type="GO" id="GO:0061024">
    <property type="term" value="P:membrane organization"/>
    <property type="evidence" value="ECO:0000318"/>
    <property type="project" value="GO_Central"/>
</dbReference>
<dbReference type="PANTHER" id="PTHR14167">
    <property type="entry name" value="SH3 DOMAIN-CONTAINING"/>
    <property type="match status" value="1"/>
</dbReference>
<dbReference type="GeneID" id="752803"/>
<dbReference type="EnsemblMetazoa" id="XM_011673543">
    <property type="protein sequence ID" value="XP_011671845"/>
    <property type="gene ID" value="LOC752803"/>
</dbReference>
<evidence type="ECO:0008006" key="10">
    <source>
        <dbReference type="Google" id="ProtNLM"/>
    </source>
</evidence>
<dbReference type="GO" id="GO:0016020">
    <property type="term" value="C:membrane"/>
    <property type="evidence" value="ECO:0000318"/>
    <property type="project" value="GO_Central"/>
</dbReference>
<sequence>MAMDNVKKFAGQAGTFLSRAKQYTEEKLGNAEKTELDARFENLLQRADRTRLWTEQILAKMGAVLEPNPNSRMEDFVNTKLDRRARDRESNSEQFGSAMIDGGNELGPGTQYGATLIQVGQSQRKIGQIQREYVQSSLTNYIVPLRTFLEGDMKTITKERKILENVRLDLDAAKGKVRKARSAEASKAPNHEEMIKAAEAELRKAQADFDRQYEITTLLLEGITSAHSTHLERLKDFVEAEQTYYAQCSQTMTELQQQLGNIPGTMGGIRPPRPVSGPPQGVATATPTPSAPPLDAMLPEDKSRPQKGVRKAKVLYDYDAGDDSELSVLADEVITVYSLPGMDSDWMMGERGSQRGKVPLTYMELL</sequence>
<keyword evidence="4" id="KW-0175">Coiled coil</keyword>
<dbReference type="InterPro" id="IPR001452">
    <property type="entry name" value="SH3_domain"/>
</dbReference>
<dbReference type="SMART" id="SM00721">
    <property type="entry name" value="BAR"/>
    <property type="match status" value="1"/>
</dbReference>
<dbReference type="PROSITE" id="PS50002">
    <property type="entry name" value="SH3"/>
    <property type="match status" value="1"/>
</dbReference>
<evidence type="ECO:0000256" key="1">
    <source>
        <dbReference type="ARBA" id="ARBA00006697"/>
    </source>
</evidence>
<dbReference type="GO" id="GO:0005737">
    <property type="term" value="C:cytoplasm"/>
    <property type="evidence" value="ECO:0007669"/>
    <property type="project" value="InterPro"/>
</dbReference>
<dbReference type="InterPro" id="IPR027267">
    <property type="entry name" value="AH/BAR_dom_sf"/>
</dbReference>
<evidence type="ECO:0000313" key="8">
    <source>
        <dbReference type="EnsemblMetazoa" id="XP_011671845"/>
    </source>
</evidence>
<keyword evidence="2 3" id="KW-0728">SH3 domain</keyword>
<dbReference type="OMA" id="ETTYYAQ"/>
<evidence type="ECO:0000256" key="3">
    <source>
        <dbReference type="PROSITE-ProRule" id="PRU00192"/>
    </source>
</evidence>
<dbReference type="Pfam" id="PF14604">
    <property type="entry name" value="SH3_9"/>
    <property type="match status" value="1"/>
</dbReference>
<dbReference type="Gene3D" id="2.30.30.40">
    <property type="entry name" value="SH3 Domains"/>
    <property type="match status" value="1"/>
</dbReference>
<dbReference type="SUPFAM" id="SSF50044">
    <property type="entry name" value="SH3-domain"/>
    <property type="match status" value="1"/>
</dbReference>
<dbReference type="SMART" id="SM00326">
    <property type="entry name" value="SH3"/>
    <property type="match status" value="1"/>
</dbReference>
<dbReference type="InParanoid" id="A0A7M7HMG7"/>
<dbReference type="PANTHER" id="PTHR14167:SF76">
    <property type="entry name" value="ENDOPHILIN B, ISOFORM A"/>
    <property type="match status" value="1"/>
</dbReference>
<feature type="compositionally biased region" description="Basic and acidic residues" evidence="5">
    <location>
        <begin position="82"/>
        <end position="91"/>
    </location>
</feature>
<accession>A0A7M7HMG7</accession>
<comment type="similarity">
    <text evidence="1">Belongs to the endophilin family.</text>
</comment>
<dbReference type="CDD" id="cd11802">
    <property type="entry name" value="SH3_Endophilin_B"/>
    <property type="match status" value="1"/>
</dbReference>
<evidence type="ECO:0000256" key="4">
    <source>
        <dbReference type="SAM" id="Coils"/>
    </source>
</evidence>
<dbReference type="PROSITE" id="PS51021">
    <property type="entry name" value="BAR"/>
    <property type="match status" value="1"/>
</dbReference>
<dbReference type="InterPro" id="IPR050384">
    <property type="entry name" value="Endophilin_SH3RF"/>
</dbReference>
<feature type="domain" description="BAR" evidence="7">
    <location>
        <begin position="25"/>
        <end position="268"/>
    </location>
</feature>
<dbReference type="InterPro" id="IPR036028">
    <property type="entry name" value="SH3-like_dom_sf"/>
</dbReference>
<feature type="coiled-coil region" evidence="4">
    <location>
        <begin position="163"/>
        <end position="215"/>
    </location>
</feature>
<dbReference type="Proteomes" id="UP000007110">
    <property type="component" value="Unassembled WGS sequence"/>
</dbReference>
<dbReference type="OrthoDB" id="14167at2759"/>
<evidence type="ECO:0000259" key="6">
    <source>
        <dbReference type="PROSITE" id="PS50002"/>
    </source>
</evidence>
<reference evidence="9" key="1">
    <citation type="submission" date="2015-02" db="EMBL/GenBank/DDBJ databases">
        <title>Genome sequencing for Strongylocentrotus purpuratus.</title>
        <authorList>
            <person name="Murali S."/>
            <person name="Liu Y."/>
            <person name="Vee V."/>
            <person name="English A."/>
            <person name="Wang M."/>
            <person name="Skinner E."/>
            <person name="Han Y."/>
            <person name="Muzny D.M."/>
            <person name="Worley K.C."/>
            <person name="Gibbs R.A."/>
        </authorList>
    </citation>
    <scope>NUCLEOTIDE SEQUENCE</scope>
</reference>